<keyword evidence="6 10" id="KW-0648">Protein biosynthesis</keyword>
<dbReference type="GO" id="GO:0005524">
    <property type="term" value="F:ATP binding"/>
    <property type="evidence" value="ECO:0007669"/>
    <property type="project" value="UniProtKB-KW"/>
</dbReference>
<keyword evidence="12" id="KW-0472">Membrane</keyword>
<dbReference type="GO" id="GO:0005829">
    <property type="term" value="C:cytosol"/>
    <property type="evidence" value="ECO:0007669"/>
    <property type="project" value="TreeGrafter"/>
</dbReference>
<dbReference type="InterPro" id="IPR007638">
    <property type="entry name" value="Gln-tRNA-synth_Ib_RNA-bd_2"/>
</dbReference>
<evidence type="ECO:0000259" key="16">
    <source>
        <dbReference type="Pfam" id="PF04558"/>
    </source>
</evidence>
<dbReference type="EMBL" id="KL367569">
    <property type="protein sequence ID" value="KFD63648.1"/>
    <property type="molecule type" value="Genomic_DNA"/>
</dbReference>
<evidence type="ECO:0000256" key="5">
    <source>
        <dbReference type="ARBA" id="ARBA00022840"/>
    </source>
</evidence>
<dbReference type="AlphaFoldDB" id="A0A085N2F2"/>
<feature type="domain" description="Glutamyl/glutaminyl-tRNA synthetase class Ib catalytic" evidence="13">
    <location>
        <begin position="436"/>
        <end position="735"/>
    </location>
</feature>
<dbReference type="InterPro" id="IPR004514">
    <property type="entry name" value="Gln-tRNA-synth"/>
</dbReference>
<sequence>MGAFESRSFGLSVHMRRSNSISKREEYTYLYLSSLAFLCLVLFWYRFYFGQPECPTIVIPKPICDVLVKAHFADGVFRLTKRTVGVGLVHCFRAFRTSCPSSSCPVDSAYPNPESPDLPTAIPRQAVYLRTFKDTVGVKVVGIEIFNYAVELVSGIRFACLPLFYASPIAELLPLKALNDGYGKCRIEPKGIGIERTKDSRNSEKPASERNIMLHRRRGSQNYRWDLERNAGKAAYRTLLVKEICKDRIITDMQLTAALQFLLSHVMVDFEPAQFEAACGIGVRVSPEEIEDVIEKLIKAKEAEILQMRYSFPVATILAMARKELPWADGALLKKETDLQLCTLLGPKTLEEMQGIKKAQDKQVQSGTVKAKTSSSVAMNSSPIPAEEEGANTIEELMRKKANFHKPGENYKTEGYVITPNTMRLLEDHLKATGGKVVTRFPPEPNGILHIGHAKAINIDFGYAKAHGGVCYLRYDDTNPEKEEERYFKAIIDMVEWLGYKPFKVTHSSDYFDRLYELAVELIKRGHAYVCHQKADEIKGYNPPPSPWRDRPIEESLSLFEDMKNGLFDEGGATLRMKVTLEEGKVDPVAYRIKYVPHHRSGNKWCIYPTYDYTHCLCDSIENVTHSLCTKEFQSRRSSYYWLCNVLDLYCPVQWEFGRLNISYTVVSKRKILKLVEQKLIRGWDDPRLFTLTALRRRGFPPEAVNSFVAKMGLTTAQVTIDPTMLEAHVRDALNLTAPRHMVVIRPLKVTLTCKPADIPTSIEVPNFPQRVDSSDVHVVQFSSVIYIEADDFKEQADKSFKRFTASQSVGLKYVGLVLKLTEAKKDALGNVIELVVSVEKLTEENKPKGFIHWVAKPRKCEVRLYDRLFHHKNPEDSNEVPNGFLSDVNENSLEVLDGVFIDQSLERVAKVYDKFQFERVGYFSVDPDSNDQMLVFNRTVSLREDVRKNTV</sequence>
<dbReference type="Proteomes" id="UP000030758">
    <property type="component" value="Unassembled WGS sequence"/>
</dbReference>
<dbReference type="FunFam" id="3.40.50.620:FF:000049">
    <property type="entry name" value="Probable glutamine--tRNA ligase"/>
    <property type="match status" value="1"/>
</dbReference>
<dbReference type="Gene3D" id="2.40.240.10">
    <property type="entry name" value="Ribosomal Protein L25, Chain P"/>
    <property type="match status" value="2"/>
</dbReference>
<dbReference type="Pfam" id="PF04558">
    <property type="entry name" value="tRNA_synt_1c_R1"/>
    <property type="match status" value="1"/>
</dbReference>
<dbReference type="InterPro" id="IPR049437">
    <property type="entry name" value="tRNA-synt_1c_C2"/>
</dbReference>
<dbReference type="FunFam" id="1.10.10.2420:FF:000001">
    <property type="entry name" value="Glutamine--tRNA ligase cytoplasmic"/>
    <property type="match status" value="1"/>
</dbReference>
<keyword evidence="12" id="KW-1133">Transmembrane helix</keyword>
<dbReference type="InterPro" id="IPR020059">
    <property type="entry name" value="Glu/Gln-tRNA-synth_Ib_codon-bd"/>
</dbReference>
<dbReference type="PANTHER" id="PTHR43097:SF4">
    <property type="entry name" value="GLUTAMINE--TRNA LIGASE"/>
    <property type="match status" value="1"/>
</dbReference>
<dbReference type="GO" id="GO:0017101">
    <property type="term" value="C:aminoacyl-tRNA synthetase multienzyme complex"/>
    <property type="evidence" value="ECO:0007669"/>
    <property type="project" value="TreeGrafter"/>
</dbReference>
<accession>A0A085N2F2</accession>
<evidence type="ECO:0000256" key="2">
    <source>
        <dbReference type="ARBA" id="ARBA00012836"/>
    </source>
</evidence>
<evidence type="ECO:0000256" key="3">
    <source>
        <dbReference type="ARBA" id="ARBA00022598"/>
    </source>
</evidence>
<feature type="region of interest" description="Disordered" evidence="11">
    <location>
        <begin position="367"/>
        <end position="388"/>
    </location>
</feature>
<dbReference type="InterPro" id="IPR011035">
    <property type="entry name" value="Ribosomal_bL25/Gln-tRNA_synth"/>
</dbReference>
<evidence type="ECO:0000256" key="10">
    <source>
        <dbReference type="RuleBase" id="RU363037"/>
    </source>
</evidence>
<dbReference type="EC" id="6.1.1.18" evidence="2"/>
<dbReference type="Gene3D" id="1.10.10.2420">
    <property type="match status" value="1"/>
</dbReference>
<comment type="similarity">
    <text evidence="1 10">Belongs to the class-I aminoacyl-tRNA synthetase family.</text>
</comment>
<dbReference type="GO" id="GO:0006425">
    <property type="term" value="P:glutaminyl-tRNA aminoacylation"/>
    <property type="evidence" value="ECO:0007669"/>
    <property type="project" value="InterPro"/>
</dbReference>
<evidence type="ECO:0000313" key="18">
    <source>
        <dbReference type="EMBL" id="KFD63648.1"/>
    </source>
</evidence>
<dbReference type="Pfam" id="PF04557">
    <property type="entry name" value="tRNA_synt_1c_R2"/>
    <property type="match status" value="1"/>
</dbReference>
<dbReference type="GO" id="GO:0004819">
    <property type="term" value="F:glutamine-tRNA ligase activity"/>
    <property type="evidence" value="ECO:0007669"/>
    <property type="project" value="UniProtKB-EC"/>
</dbReference>
<evidence type="ECO:0000256" key="11">
    <source>
        <dbReference type="SAM" id="MobiDB-lite"/>
    </source>
</evidence>
<dbReference type="PANTHER" id="PTHR43097">
    <property type="entry name" value="GLUTAMINE-TRNA LIGASE"/>
    <property type="match status" value="1"/>
</dbReference>
<proteinExistence type="inferred from homology"/>
<keyword evidence="7 10" id="KW-0030">Aminoacyl-tRNA synthetase</keyword>
<organism evidence="18">
    <name type="scientific">Trichuris suis</name>
    <name type="common">pig whipworm</name>
    <dbReference type="NCBI Taxonomy" id="68888"/>
    <lineage>
        <taxon>Eukaryota</taxon>
        <taxon>Metazoa</taxon>
        <taxon>Ecdysozoa</taxon>
        <taxon>Nematoda</taxon>
        <taxon>Enoplea</taxon>
        <taxon>Dorylaimia</taxon>
        <taxon>Trichinellida</taxon>
        <taxon>Trichuridae</taxon>
        <taxon>Trichuris</taxon>
    </lineage>
</organism>
<dbReference type="InterPro" id="IPR014729">
    <property type="entry name" value="Rossmann-like_a/b/a_fold"/>
</dbReference>
<dbReference type="NCBIfam" id="TIGR00440">
    <property type="entry name" value="glnS"/>
    <property type="match status" value="1"/>
</dbReference>
<keyword evidence="3 10" id="KW-0436">Ligase</keyword>
<evidence type="ECO:0000259" key="14">
    <source>
        <dbReference type="Pfam" id="PF03950"/>
    </source>
</evidence>
<dbReference type="InterPro" id="IPR020058">
    <property type="entry name" value="Glu/Gln-tRNA-synth_Ib_cat-dom"/>
</dbReference>
<dbReference type="InterPro" id="IPR007639">
    <property type="entry name" value="Gln-tRNA-synth_Ib_RNA-bd_N"/>
</dbReference>
<feature type="transmembrane region" description="Helical" evidence="12">
    <location>
        <begin position="27"/>
        <end position="47"/>
    </location>
</feature>
<evidence type="ECO:0000256" key="7">
    <source>
        <dbReference type="ARBA" id="ARBA00023146"/>
    </source>
</evidence>
<dbReference type="SUPFAM" id="SSF52374">
    <property type="entry name" value="Nucleotidylyl transferase"/>
    <property type="match status" value="1"/>
</dbReference>
<keyword evidence="4 10" id="KW-0547">Nucleotide-binding</keyword>
<evidence type="ECO:0000256" key="6">
    <source>
        <dbReference type="ARBA" id="ARBA00022917"/>
    </source>
</evidence>
<evidence type="ECO:0000256" key="12">
    <source>
        <dbReference type="SAM" id="Phobius"/>
    </source>
</evidence>
<feature type="compositionally biased region" description="Polar residues" evidence="11">
    <location>
        <begin position="367"/>
        <end position="383"/>
    </location>
</feature>
<dbReference type="InterPro" id="IPR000924">
    <property type="entry name" value="Glu/Gln-tRNA-synth"/>
</dbReference>
<dbReference type="Gene3D" id="1.10.8.1290">
    <property type="entry name" value="Glutaminyl-tRNA synthetase, non-specific RNA binding region part 1, domain 1"/>
    <property type="match status" value="1"/>
</dbReference>
<dbReference type="InterPro" id="IPR050132">
    <property type="entry name" value="Gln/Glu-tRNA_Ligase"/>
</dbReference>
<keyword evidence="5 10" id="KW-0067">ATP-binding</keyword>
<evidence type="ECO:0000259" key="17">
    <source>
        <dbReference type="Pfam" id="PF20974"/>
    </source>
</evidence>
<dbReference type="FunFam" id="2.40.240.10:FF:000008">
    <property type="entry name" value="probable glutamine--tRNA ligase"/>
    <property type="match status" value="1"/>
</dbReference>
<dbReference type="Pfam" id="PF20974">
    <property type="entry name" value="tRNA-synt_1c_C2"/>
    <property type="match status" value="1"/>
</dbReference>
<feature type="domain" description="tRNA synthetases class I (E and Q) anti-codon binding" evidence="17">
    <location>
        <begin position="851"/>
        <end position="927"/>
    </location>
</feature>
<evidence type="ECO:0000256" key="4">
    <source>
        <dbReference type="ARBA" id="ARBA00022741"/>
    </source>
</evidence>
<comment type="catalytic activity">
    <reaction evidence="9">
        <text>tRNA(Gln) + L-glutamine + ATP = L-glutaminyl-tRNA(Gln) + AMP + diphosphate</text>
        <dbReference type="Rhea" id="RHEA:20121"/>
        <dbReference type="Rhea" id="RHEA-COMP:9662"/>
        <dbReference type="Rhea" id="RHEA-COMP:9681"/>
        <dbReference type="ChEBI" id="CHEBI:30616"/>
        <dbReference type="ChEBI" id="CHEBI:33019"/>
        <dbReference type="ChEBI" id="CHEBI:58359"/>
        <dbReference type="ChEBI" id="CHEBI:78442"/>
        <dbReference type="ChEBI" id="CHEBI:78521"/>
        <dbReference type="ChEBI" id="CHEBI:456215"/>
        <dbReference type="EC" id="6.1.1.18"/>
    </reaction>
</comment>
<evidence type="ECO:0000256" key="1">
    <source>
        <dbReference type="ARBA" id="ARBA00005594"/>
    </source>
</evidence>
<dbReference type="Pfam" id="PF03950">
    <property type="entry name" value="tRNA-synt_1c_C"/>
    <property type="match status" value="1"/>
</dbReference>
<feature type="domain" description="Glutaminyl-tRNA synthetase class Ib non-specific RNA-binding" evidence="16">
    <location>
        <begin position="232"/>
        <end position="330"/>
    </location>
</feature>
<dbReference type="Gene3D" id="3.40.50.620">
    <property type="entry name" value="HUPs"/>
    <property type="match status" value="1"/>
</dbReference>
<evidence type="ECO:0000259" key="15">
    <source>
        <dbReference type="Pfam" id="PF04557"/>
    </source>
</evidence>
<evidence type="ECO:0000256" key="9">
    <source>
        <dbReference type="ARBA" id="ARBA00048270"/>
    </source>
</evidence>
<reference evidence="18" key="1">
    <citation type="journal article" date="2014" name="Nat. Genet.">
        <title>Genome and transcriptome of the porcine whipworm Trichuris suis.</title>
        <authorList>
            <person name="Jex A.R."/>
            <person name="Nejsum P."/>
            <person name="Schwarz E.M."/>
            <person name="Hu L."/>
            <person name="Young N.D."/>
            <person name="Hall R.S."/>
            <person name="Korhonen P.K."/>
            <person name="Liao S."/>
            <person name="Thamsborg S."/>
            <person name="Xia J."/>
            <person name="Xu P."/>
            <person name="Wang S."/>
            <person name="Scheerlinck J.P."/>
            <person name="Hofmann A."/>
            <person name="Sternberg P.W."/>
            <person name="Wang J."/>
            <person name="Gasser R.B."/>
        </authorList>
    </citation>
    <scope>NUCLEOTIDE SEQUENCE [LARGE SCALE GENOMIC DNA]</scope>
    <source>
        <strain evidence="18">DCEP-RM93F</strain>
    </source>
</reference>
<dbReference type="Pfam" id="PF00749">
    <property type="entry name" value="tRNA-synt_1c"/>
    <property type="match status" value="1"/>
</dbReference>
<dbReference type="InterPro" id="IPR020056">
    <property type="entry name" value="Rbsml_bL25/Gln-tRNA_synth_N"/>
</dbReference>
<dbReference type="CDD" id="cd00807">
    <property type="entry name" value="GlnRS_core"/>
    <property type="match status" value="1"/>
</dbReference>
<dbReference type="PRINTS" id="PR00987">
    <property type="entry name" value="TRNASYNTHGLU"/>
</dbReference>
<name>A0A085N2F2_9BILA</name>
<dbReference type="InterPro" id="IPR001412">
    <property type="entry name" value="aa-tRNA-synth_I_CS"/>
</dbReference>
<feature type="domain" description="Glutamyl/glutaminyl-tRNA synthetase class Ib anti-codon binding" evidence="14">
    <location>
        <begin position="738"/>
        <end position="838"/>
    </location>
</feature>
<evidence type="ECO:0000256" key="8">
    <source>
        <dbReference type="ARBA" id="ARBA00030466"/>
    </source>
</evidence>
<dbReference type="InterPro" id="IPR042559">
    <property type="entry name" value="Gln-tRNA-synth_Ib_RNA-bd_N_2"/>
</dbReference>
<feature type="domain" description="Glutaminyl-tRNA synthetase class Ib non-specific RNA-binding" evidence="15">
    <location>
        <begin position="334"/>
        <end position="427"/>
    </location>
</feature>
<protein>
    <recommendedName>
        <fullName evidence="2">glutamine--tRNA ligase</fullName>
        <ecNumber evidence="2">6.1.1.18</ecNumber>
    </recommendedName>
    <alternativeName>
        <fullName evidence="8">Glutaminyl-tRNA synthetase</fullName>
    </alternativeName>
</protein>
<evidence type="ECO:0000259" key="13">
    <source>
        <dbReference type="Pfam" id="PF00749"/>
    </source>
</evidence>
<keyword evidence="12" id="KW-0812">Transmembrane</keyword>
<dbReference type="InterPro" id="IPR042558">
    <property type="entry name" value="Gln-tRNA-synth_Ib_RNA-bd_N_1"/>
</dbReference>
<dbReference type="SUPFAM" id="SSF50715">
    <property type="entry name" value="Ribosomal protein L25-like"/>
    <property type="match status" value="1"/>
</dbReference>
<gene>
    <name evidence="18" type="ORF">M514_24180</name>
</gene>
<dbReference type="PROSITE" id="PS00178">
    <property type="entry name" value="AA_TRNA_LIGASE_I"/>
    <property type="match status" value="1"/>
</dbReference>